<gene>
    <name evidence="2" type="ORF">JCGZ_15056</name>
</gene>
<evidence type="ECO:0000313" key="2">
    <source>
        <dbReference type="EMBL" id="KDP45191.1"/>
    </source>
</evidence>
<dbReference type="Proteomes" id="UP000027138">
    <property type="component" value="Unassembled WGS sequence"/>
</dbReference>
<reference evidence="2 3" key="1">
    <citation type="journal article" date="2014" name="PLoS ONE">
        <title>Global Analysis of Gene Expression Profiles in Physic Nut (Jatropha curcas L.) Seedlings Exposed to Salt Stress.</title>
        <authorList>
            <person name="Zhang L."/>
            <person name="Zhang C."/>
            <person name="Wu P."/>
            <person name="Chen Y."/>
            <person name="Li M."/>
            <person name="Jiang H."/>
            <person name="Wu G."/>
        </authorList>
    </citation>
    <scope>NUCLEOTIDE SEQUENCE [LARGE SCALE GENOMIC DNA]</scope>
    <source>
        <strain evidence="3">cv. GZQX0401</strain>
        <tissue evidence="2">Young leaves</tissue>
    </source>
</reference>
<feature type="region of interest" description="Disordered" evidence="1">
    <location>
        <begin position="1"/>
        <end position="22"/>
    </location>
</feature>
<evidence type="ECO:0000313" key="3">
    <source>
        <dbReference type="Proteomes" id="UP000027138"/>
    </source>
</evidence>
<dbReference type="EMBL" id="KK914233">
    <property type="protein sequence ID" value="KDP45191.1"/>
    <property type="molecule type" value="Genomic_DNA"/>
</dbReference>
<name>A0A067L9R2_JATCU</name>
<feature type="compositionally biased region" description="Basic residues" evidence="1">
    <location>
        <begin position="1"/>
        <end position="11"/>
    </location>
</feature>
<accession>A0A067L9R2</accession>
<evidence type="ECO:0000256" key="1">
    <source>
        <dbReference type="SAM" id="MobiDB-lite"/>
    </source>
</evidence>
<keyword evidence="3" id="KW-1185">Reference proteome</keyword>
<dbReference type="AlphaFoldDB" id="A0A067L9R2"/>
<proteinExistence type="predicted"/>
<sequence>MRRSDHNRRLRTSVAEKTKEQVNEGTGLVALLSRSERNLSSLHLLCQPETKGERDRSFAVNEKEAGVDRSCWIRRKDEERGASCRSKSQLPLLVATLKQNGGEPKTRWRGGDGR</sequence>
<organism evidence="2 3">
    <name type="scientific">Jatropha curcas</name>
    <name type="common">Barbados nut</name>
    <dbReference type="NCBI Taxonomy" id="180498"/>
    <lineage>
        <taxon>Eukaryota</taxon>
        <taxon>Viridiplantae</taxon>
        <taxon>Streptophyta</taxon>
        <taxon>Embryophyta</taxon>
        <taxon>Tracheophyta</taxon>
        <taxon>Spermatophyta</taxon>
        <taxon>Magnoliopsida</taxon>
        <taxon>eudicotyledons</taxon>
        <taxon>Gunneridae</taxon>
        <taxon>Pentapetalae</taxon>
        <taxon>rosids</taxon>
        <taxon>fabids</taxon>
        <taxon>Malpighiales</taxon>
        <taxon>Euphorbiaceae</taxon>
        <taxon>Crotonoideae</taxon>
        <taxon>Jatropheae</taxon>
        <taxon>Jatropha</taxon>
    </lineage>
</organism>
<protein>
    <submittedName>
        <fullName evidence="2">Uncharacterized protein</fullName>
    </submittedName>
</protein>